<dbReference type="PROSITE" id="PS50061">
    <property type="entry name" value="ETS_DOMAIN_3"/>
    <property type="match status" value="1"/>
</dbReference>
<sequence length="193" mass="22371">MSVLCELVESLYDNCHMEKGYTGMNGVNSSWTIDQIRQWLKEDSPVYVNITTSRTTESSSISSRSQLGLALERNQQKRKRDRNPGTDVNRRRPYSFGKLWEFLRDLLHDRSTCPSLIKWHNYGEGTFKFVQGAKVAKLWGSRNNNKNMSYDKLSRAMRYHYGNKVLLPVQGQRLVYKFGPNAIGWQTDSPILN</sequence>
<proteinExistence type="inferred from homology"/>
<dbReference type="Proteomes" id="UP000327044">
    <property type="component" value="Unassembled WGS sequence"/>
</dbReference>
<dbReference type="EMBL" id="VVIM01000006">
    <property type="protein sequence ID" value="KAB0797299.1"/>
    <property type="molecule type" value="Genomic_DNA"/>
</dbReference>
<dbReference type="GO" id="GO:0030154">
    <property type="term" value="P:cell differentiation"/>
    <property type="evidence" value="ECO:0007669"/>
    <property type="project" value="TreeGrafter"/>
</dbReference>
<evidence type="ECO:0000256" key="2">
    <source>
        <dbReference type="ARBA" id="ARBA00023125"/>
    </source>
</evidence>
<name>A0A5N4AJ25_PHOPY</name>
<dbReference type="AlphaFoldDB" id="A0A5N4AJ25"/>
<protein>
    <recommendedName>
        <fullName evidence="5">ETS domain-containing protein</fullName>
    </recommendedName>
</protein>
<dbReference type="InParanoid" id="A0A5N4AJ25"/>
<comment type="caution">
    <text evidence="6">The sequence shown here is derived from an EMBL/GenBank/DDBJ whole genome shotgun (WGS) entry which is preliminary data.</text>
</comment>
<dbReference type="InterPro" id="IPR036388">
    <property type="entry name" value="WH-like_DNA-bd_sf"/>
</dbReference>
<keyword evidence="7" id="KW-1185">Reference proteome</keyword>
<evidence type="ECO:0000313" key="7">
    <source>
        <dbReference type="Proteomes" id="UP000327044"/>
    </source>
</evidence>
<dbReference type="SMART" id="SM00413">
    <property type="entry name" value="ETS"/>
    <property type="match status" value="1"/>
</dbReference>
<dbReference type="GO" id="GO:0043565">
    <property type="term" value="F:sequence-specific DNA binding"/>
    <property type="evidence" value="ECO:0007669"/>
    <property type="project" value="InterPro"/>
</dbReference>
<dbReference type="SUPFAM" id="SSF46785">
    <property type="entry name" value="Winged helix' DNA-binding domain"/>
    <property type="match status" value="1"/>
</dbReference>
<evidence type="ECO:0000256" key="4">
    <source>
        <dbReference type="SAM" id="MobiDB-lite"/>
    </source>
</evidence>
<dbReference type="PRINTS" id="PR00454">
    <property type="entry name" value="ETSDOMAIN"/>
</dbReference>
<dbReference type="PANTHER" id="PTHR11849">
    <property type="entry name" value="ETS"/>
    <property type="match status" value="1"/>
</dbReference>
<gene>
    <name evidence="6" type="ORF">PPYR_08293</name>
</gene>
<dbReference type="OrthoDB" id="5975550at2759"/>
<evidence type="ECO:0000256" key="3">
    <source>
        <dbReference type="RuleBase" id="RU004019"/>
    </source>
</evidence>
<dbReference type="InterPro" id="IPR000418">
    <property type="entry name" value="Ets_dom"/>
</dbReference>
<comment type="subcellular location">
    <subcellularLocation>
        <location evidence="3">Nucleus</location>
    </subcellularLocation>
</comment>
<dbReference type="GO" id="GO:0000981">
    <property type="term" value="F:DNA-binding transcription factor activity, RNA polymerase II-specific"/>
    <property type="evidence" value="ECO:0007669"/>
    <property type="project" value="TreeGrafter"/>
</dbReference>
<evidence type="ECO:0000259" key="5">
    <source>
        <dbReference type="PROSITE" id="PS50061"/>
    </source>
</evidence>
<comment type="similarity">
    <text evidence="1 3">Belongs to the ETS family.</text>
</comment>
<dbReference type="Gene3D" id="1.10.10.10">
    <property type="entry name" value="Winged helix-like DNA-binding domain superfamily/Winged helix DNA-binding domain"/>
    <property type="match status" value="1"/>
</dbReference>
<feature type="region of interest" description="Disordered" evidence="4">
    <location>
        <begin position="59"/>
        <end position="90"/>
    </location>
</feature>
<evidence type="ECO:0000313" key="6">
    <source>
        <dbReference type="EMBL" id="KAB0797299.1"/>
    </source>
</evidence>
<evidence type="ECO:0000256" key="1">
    <source>
        <dbReference type="ARBA" id="ARBA00005562"/>
    </source>
</evidence>
<feature type="domain" description="ETS" evidence="5">
    <location>
        <begin position="97"/>
        <end position="179"/>
    </location>
</feature>
<reference evidence="6 7" key="1">
    <citation type="journal article" date="2018" name="Elife">
        <title>Firefly genomes illuminate parallel origins of bioluminescence in beetles.</title>
        <authorList>
            <person name="Fallon T.R."/>
            <person name="Lower S.E."/>
            <person name="Chang C.H."/>
            <person name="Bessho-Uehara M."/>
            <person name="Martin G.J."/>
            <person name="Bewick A.J."/>
            <person name="Behringer M."/>
            <person name="Debat H.J."/>
            <person name="Wong I."/>
            <person name="Day J.C."/>
            <person name="Suvorov A."/>
            <person name="Silva C.J."/>
            <person name="Stanger-Hall K.F."/>
            <person name="Hall D.W."/>
            <person name="Schmitz R.J."/>
            <person name="Nelson D.R."/>
            <person name="Lewis S.M."/>
            <person name="Shigenobu S."/>
            <person name="Bybee S.M."/>
            <person name="Larracuente A.M."/>
            <person name="Oba Y."/>
            <person name="Weng J.K."/>
        </authorList>
    </citation>
    <scope>NUCLEOTIDE SEQUENCE [LARGE SCALE GENOMIC DNA]</scope>
    <source>
        <strain evidence="6">1611_PpyrPB1</strain>
        <tissue evidence="6">Whole body</tissue>
    </source>
</reference>
<dbReference type="FunFam" id="1.10.10.10:FF:001336">
    <property type="entry name" value="Epithelium specific ets factor 3, ese3, putative"/>
    <property type="match status" value="1"/>
</dbReference>
<dbReference type="InterPro" id="IPR036390">
    <property type="entry name" value="WH_DNA-bd_sf"/>
</dbReference>
<dbReference type="Pfam" id="PF00178">
    <property type="entry name" value="Ets"/>
    <property type="match status" value="1"/>
</dbReference>
<accession>A0A5N4AJ25</accession>
<dbReference type="PANTHER" id="PTHR11849:SF190">
    <property type="entry name" value="ETS-DOMAIN PROTEIN"/>
    <property type="match status" value="1"/>
</dbReference>
<keyword evidence="2 3" id="KW-0238">DNA-binding</keyword>
<dbReference type="InterPro" id="IPR046328">
    <property type="entry name" value="ETS_fam"/>
</dbReference>
<organism evidence="6 7">
    <name type="scientific">Photinus pyralis</name>
    <name type="common">Common eastern firefly</name>
    <name type="synonym">Lampyris pyralis</name>
    <dbReference type="NCBI Taxonomy" id="7054"/>
    <lineage>
        <taxon>Eukaryota</taxon>
        <taxon>Metazoa</taxon>
        <taxon>Ecdysozoa</taxon>
        <taxon>Arthropoda</taxon>
        <taxon>Hexapoda</taxon>
        <taxon>Insecta</taxon>
        <taxon>Pterygota</taxon>
        <taxon>Neoptera</taxon>
        <taxon>Endopterygota</taxon>
        <taxon>Coleoptera</taxon>
        <taxon>Polyphaga</taxon>
        <taxon>Elateriformia</taxon>
        <taxon>Elateroidea</taxon>
        <taxon>Lampyridae</taxon>
        <taxon>Lampyrinae</taxon>
        <taxon>Photinus</taxon>
    </lineage>
</organism>
<keyword evidence="3" id="KW-0539">Nucleus</keyword>
<dbReference type="GO" id="GO:0005634">
    <property type="term" value="C:nucleus"/>
    <property type="evidence" value="ECO:0007669"/>
    <property type="project" value="UniProtKB-SubCell"/>
</dbReference>